<keyword evidence="2 3" id="KW-0040">ANK repeat</keyword>
<feature type="region of interest" description="Disordered" evidence="4">
    <location>
        <begin position="2005"/>
        <end position="2027"/>
    </location>
</feature>
<protein>
    <submittedName>
        <fullName evidence="6">Uncharacterized protein</fullName>
    </submittedName>
</protein>
<dbReference type="Pfam" id="PF00023">
    <property type="entry name" value="Ank"/>
    <property type="match status" value="2"/>
</dbReference>
<accession>A0A836LLA1</accession>
<feature type="compositionally biased region" description="Basic residues" evidence="4">
    <location>
        <begin position="1612"/>
        <end position="1627"/>
    </location>
</feature>
<dbReference type="InterPro" id="IPR036770">
    <property type="entry name" value="Ankyrin_rpt-contain_sf"/>
</dbReference>
<feature type="region of interest" description="Disordered" evidence="4">
    <location>
        <begin position="2224"/>
        <end position="2298"/>
    </location>
</feature>
<keyword evidence="5" id="KW-1133">Transmembrane helix</keyword>
<evidence type="ECO:0000256" key="5">
    <source>
        <dbReference type="SAM" id="Phobius"/>
    </source>
</evidence>
<dbReference type="GeneID" id="94293269"/>
<dbReference type="KEGG" id="phet:94293269"/>
<dbReference type="SMART" id="SM00248">
    <property type="entry name" value="ANK"/>
    <property type="match status" value="4"/>
</dbReference>
<name>A0A836LLA1_9TRYP</name>
<feature type="compositionally biased region" description="Polar residues" evidence="4">
    <location>
        <begin position="2270"/>
        <end position="2289"/>
    </location>
</feature>
<feature type="region of interest" description="Disordered" evidence="4">
    <location>
        <begin position="2106"/>
        <end position="2126"/>
    </location>
</feature>
<feature type="compositionally biased region" description="Polar residues" evidence="4">
    <location>
        <begin position="2005"/>
        <end position="2016"/>
    </location>
</feature>
<keyword evidence="7" id="KW-1185">Reference proteome</keyword>
<gene>
    <name evidence="6" type="ORF">JKF63_07252</name>
</gene>
<proteinExistence type="predicted"/>
<feature type="compositionally biased region" description="Polar residues" evidence="4">
    <location>
        <begin position="1602"/>
        <end position="1611"/>
    </location>
</feature>
<comment type="caution">
    <text evidence="6">The sequence shown here is derived from an EMBL/GenBank/DDBJ whole genome shotgun (WGS) entry which is preliminary data.</text>
</comment>
<feature type="repeat" description="ANK" evidence="3">
    <location>
        <begin position="1110"/>
        <end position="1136"/>
    </location>
</feature>
<evidence type="ECO:0000256" key="1">
    <source>
        <dbReference type="ARBA" id="ARBA00022737"/>
    </source>
</evidence>
<feature type="region of interest" description="Disordered" evidence="4">
    <location>
        <begin position="298"/>
        <end position="332"/>
    </location>
</feature>
<dbReference type="Proteomes" id="UP000674318">
    <property type="component" value="Unassembled WGS sequence"/>
</dbReference>
<feature type="region of interest" description="Disordered" evidence="4">
    <location>
        <begin position="1596"/>
        <end position="1628"/>
    </location>
</feature>
<dbReference type="PROSITE" id="PS50088">
    <property type="entry name" value="ANK_REPEAT"/>
    <property type="match status" value="2"/>
</dbReference>
<evidence type="ECO:0000256" key="4">
    <source>
        <dbReference type="SAM" id="MobiDB-lite"/>
    </source>
</evidence>
<evidence type="ECO:0000256" key="2">
    <source>
        <dbReference type="ARBA" id="ARBA00023043"/>
    </source>
</evidence>
<dbReference type="OrthoDB" id="267778at2759"/>
<feature type="compositionally biased region" description="Low complexity" evidence="4">
    <location>
        <begin position="690"/>
        <end position="702"/>
    </location>
</feature>
<keyword evidence="5" id="KW-0472">Membrane</keyword>
<evidence type="ECO:0000256" key="3">
    <source>
        <dbReference type="PROSITE-ProRule" id="PRU00023"/>
    </source>
</evidence>
<dbReference type="EMBL" id="JAFJZO010000004">
    <property type="protein sequence ID" value="KAG5511655.1"/>
    <property type="molecule type" value="Genomic_DNA"/>
</dbReference>
<evidence type="ECO:0000313" key="6">
    <source>
        <dbReference type="EMBL" id="KAG5511655.1"/>
    </source>
</evidence>
<dbReference type="PROSITE" id="PS50297">
    <property type="entry name" value="ANK_REP_REGION"/>
    <property type="match status" value="2"/>
</dbReference>
<sequence length="2510" mass="265051">MATTTTNITGAKVFSEQDCFIDAASPHKPKRGSVSHSIAASVAVHMNVAPVEEVTVIDRRRKFGWRMLRHARLHRQRQRVERLPNNEYESDDGGGLSSILELRIPGHYIITSSLTRVGREVRSTSRCLCRRLLPPFRWRPWLSNAQDCEDRGALPGQNTYASDAHGSHLFYEHHRRFHGLLAPFWLSDAVVVLVTFLLFALLAVARVTIALGVVSAWATMEDSTAEREDGRMMYGTCRSGRRWLTATTVATAVPYPTEGLVGVLGLLSLAVEWLALRRWAKLLGQLLFSVSETAAAASGDTSGTRSSNPLTAHEQHRPLRRSSRKPSGGGVSCGNNRNRLGLSCSLFANELYCTETAESVAIGATMTASMATATAVPPIRFRHVLTVTSLMFTLQLFPDAAWAWAAAVLLTTGSAMASLVEAVVDPLRWVSTEYRHLVNRSWWELFFSVSFTPFSLDLLNVHGQHVMNSVLATTAGFLSGMDPPAEVGKIDWLAKRAHTNRLVTSPDVGSSFGNRLRRYAHAQRNVRVSGGRGSAHTLGVARHIGVSLHGNASSPSRSSVVTSATLFGEGVGSVDSGSGLYGWYASGPVGVAGGDATVGGTSVSPMEFWHRVAAKVLQQSGKATGEVAGVAVPGSDPSRARESSEFMNGLGPSAVGERPVLAGGRGYCTGSASGSGEGTNTGAIGLRSPAAATESTTPARPSKSLLGVPDDPFSGTTAASAMLYAVPRVSPLVMLSPRRGIEHLNPGHAGFTPENLKGSMLLTLPSVARVGGATGEAELDPEEHLFSMERVVPRQGAAAAAAMRTRRRYVSPAIAVNSEPFDEEGHHLNSGGPLATVVVPSACSHVSHRGDAGGCTGEPFPAVQPSTRAVFSSTSFAGRLSSLGAAAARLLVKCGEGLQRLVDYVRCHSHNTSSLERVSAVYKHLYGMRMDIKERGAVHYAAVARFVYRAVLSRIGVHLNLSDKAGYAPLHSAVHHHTKARLSPHVTFESPSGAVQGARHGLGITMATTVPVQATHMDSMEADSSAVARSRTTVKKKNPRSRDDLRMRSILGHSPVVSPTPGLALPPQRRPPPKEICSPAAAAVPKEEHEQDMNGALVRLGAPVNLPTATGVTALHLAVMQGSVRLASTLLCEDANPLVGVELEALSLPSPISAASWRESDSDSEEVDTEHVDSTVAQLRELVGLLITNASHSTTRKHPESPLFLTVRLDEELAGVANMWRHAPSQASTAQVVPGPSPGMVSVALLRELPPPTLLPAPPGSPSPIDMISVANVSLSSRGQSTPLLALLPVDAGKTFSGFTGHSAASLGLSTSTAPSCSASLESVRHLPEDSPVGDAAMTPLLSASVAFTAAAATTINSHVSTAHQPIKRPWSPAMARVAHNSVASDTPTTPVATALASPWTPTRQLPWCDLHGFSPLHSALIHGDAGMTGALLLGQGCAEAIANDHAPTAAPQKAMEAERVGRKALDSDMQGPPMSPQVIAAFDGATSNFWVGEAPVRQHQPVLDHTTMPLAEKAEGRPQNTDVSERKAAAAAATLSLVPSAGPTAFWVLPLRMNLFHLAALGNSTECLAYVLYWRGAPDYIPCELNVVFQDELQAKGGGSQKSTTATPGTQRRRRQHHRKKKRGRAYRSSQAMSNIAGLAEALAVPTKANALNTEEDMVPVSPKTSNTSTTRVHHMVTCGADATAAEAGALLHKFGDPGDVCKPFSSLLPAAAATSAVAAEVATALHELPEAPSTGLRTFDSAEMALKTHGDGRTFSTTPYFFPKTWSTGRLSPETHEAAYAAAKSTPSQRARRMRPRQQAFMHALATLLYTDIRLDAVRRRVRATVFGRGTLGNAASPASAHYTRRRPPPRPARTGRVPNGGSTNSHQDVHHVLAGPVVPQAVHRHGKGAKRLRSLRYQRSRALQQALLIVNRGRQHHHCRMPHAARLGRLTTVAVASQHDGQASGIASNNELTAITAALGTVYAPTGTKGNVCSKDGGSCCRRGSSLASACAVLPSLQPHCSSPHPTMTTNATTDKEKLNSSGRQRQSTLWLLRTLSAELNAVDARGLTPLHYAIANRNARMVYLLCAYGATFLFASEETMTHFLRHSAEAIAAAAAAVGRRSGGDNRATSATASSEHIARQSGALSSTTANAAAAVGDSLAAATQSTLSAFPPASAAAAIAAATVAISSSGERYYARLTPTTRAALRQVAKTSSAEYLLGISAQEEREAERQQQQLLCTPPVPETADTPRGSAQHTGLPLLSLPPVVPTTTTTTMACGATGGKTGSLTKDNVHSTSSPMTKTASRFPTPPSPQPATMAATLTAALGIIDDARAAARPMPTWPGASLTGERVPSTTEDGASVDGADADALPVQLQSWLIDQDIQTLQSMIAGYTRSSSSINGSGGEGPAARPHSPPQRLYAGLNLDEARDETTIAANAVADTPSIQYINREHPLHFDTSSSAVLTPAAVSTSDLPATVEHTLLEPHDVFLTHVVRNPVKAHSIVCAAVEGTALRYLFLDAVTSGKHL</sequence>
<evidence type="ECO:0000313" key="7">
    <source>
        <dbReference type="Proteomes" id="UP000674318"/>
    </source>
</evidence>
<feature type="compositionally biased region" description="Low complexity" evidence="4">
    <location>
        <begin position="298"/>
        <end position="307"/>
    </location>
</feature>
<organism evidence="6 7">
    <name type="scientific">Porcisia hertigi</name>
    <dbReference type="NCBI Taxonomy" id="2761500"/>
    <lineage>
        <taxon>Eukaryota</taxon>
        <taxon>Discoba</taxon>
        <taxon>Euglenozoa</taxon>
        <taxon>Kinetoplastea</taxon>
        <taxon>Metakinetoplastina</taxon>
        <taxon>Trypanosomatida</taxon>
        <taxon>Trypanosomatidae</taxon>
        <taxon>Leishmaniinae</taxon>
        <taxon>Porcisia</taxon>
    </lineage>
</organism>
<dbReference type="SUPFAM" id="SSF48403">
    <property type="entry name" value="Ankyrin repeat"/>
    <property type="match status" value="2"/>
</dbReference>
<feature type="region of interest" description="Disordered" evidence="4">
    <location>
        <begin position="1833"/>
        <end position="1868"/>
    </location>
</feature>
<feature type="transmembrane region" description="Helical" evidence="5">
    <location>
        <begin position="185"/>
        <end position="218"/>
    </location>
</feature>
<feature type="region of interest" description="Disordered" evidence="4">
    <location>
        <begin position="1019"/>
        <end position="1074"/>
    </location>
</feature>
<dbReference type="InterPro" id="IPR002110">
    <property type="entry name" value="Ankyrin_rpt"/>
</dbReference>
<keyword evidence="5" id="KW-0812">Transmembrane</keyword>
<keyword evidence="1" id="KW-0677">Repeat</keyword>
<dbReference type="RefSeq" id="XP_067759747.1">
    <property type="nucleotide sequence ID" value="XM_067903192.1"/>
</dbReference>
<feature type="region of interest" description="Disordered" evidence="4">
    <location>
        <begin position="690"/>
        <end position="709"/>
    </location>
</feature>
<feature type="compositionally biased region" description="Low complexity" evidence="4">
    <location>
        <begin position="2240"/>
        <end position="2262"/>
    </location>
</feature>
<feature type="region of interest" description="Disordered" evidence="4">
    <location>
        <begin position="2379"/>
        <end position="2400"/>
    </location>
</feature>
<feature type="repeat" description="ANK" evidence="3">
    <location>
        <begin position="2049"/>
        <end position="2081"/>
    </location>
</feature>
<feature type="region of interest" description="Disordered" evidence="4">
    <location>
        <begin position="628"/>
        <end position="652"/>
    </location>
</feature>
<reference evidence="6 7" key="1">
    <citation type="submission" date="2021-02" db="EMBL/GenBank/DDBJ databases">
        <title>Porcisia hertigi Genome sequencing and assembly.</title>
        <authorList>
            <person name="Almutairi H."/>
            <person name="Gatherer D."/>
        </authorList>
    </citation>
    <scope>NUCLEOTIDE SEQUENCE [LARGE SCALE GENOMIC DNA]</scope>
    <source>
        <strain evidence="6 7">C119</strain>
    </source>
</reference>
<dbReference type="Gene3D" id="1.25.40.20">
    <property type="entry name" value="Ankyrin repeat-containing domain"/>
    <property type="match status" value="2"/>
</dbReference>
<dbReference type="PANTHER" id="PTHR24173:SF83">
    <property type="entry name" value="SOCS BOX DOMAIN-CONTAINING PROTEIN"/>
    <property type="match status" value="1"/>
</dbReference>
<dbReference type="PANTHER" id="PTHR24173">
    <property type="entry name" value="ANKYRIN REPEAT CONTAINING"/>
    <property type="match status" value="1"/>
</dbReference>